<evidence type="ECO:0000313" key="6">
    <source>
        <dbReference type="Proteomes" id="UP001196509"/>
    </source>
</evidence>
<dbReference type="PROSITE" id="PS01124">
    <property type="entry name" value="HTH_ARAC_FAMILY_2"/>
    <property type="match status" value="1"/>
</dbReference>
<sequence>MPIPMVNLVEFAHTVEILDRIASPAVVNRALHTAGVNRKMLKAGPGFVPYVVEAVFLESTARALGDGHIGARLGREFDYAAYRGFADYVLGARDLATALVRSRRALPLIHPGADVVLQESGDNLVIGFETGLGAVVGRRHIEEGAIFVMNSVFRHYLGADWRPDWIDVIADRSASGATMADMAGAPIRGGASLPAVSVRVADLTALNPAPPAPEEVITLGELPALMGVTQPQTTEDAVRQILRMQLALGDLSEDSVARRLSLGPRTLQRVLKGEGTSFRNVKARFIEERARTLLSETDLAIGDIARSIGYDEPNSFRRAFAKWTGSTPGHYRAAARQARSA</sequence>
<dbReference type="Pfam" id="PF12625">
    <property type="entry name" value="Arabinose_bd"/>
    <property type="match status" value="1"/>
</dbReference>
<dbReference type="Gene3D" id="1.10.10.60">
    <property type="entry name" value="Homeodomain-like"/>
    <property type="match status" value="1"/>
</dbReference>
<dbReference type="InterPro" id="IPR020449">
    <property type="entry name" value="Tscrpt_reg_AraC-type_HTH"/>
</dbReference>
<keyword evidence="3" id="KW-0804">Transcription</keyword>
<dbReference type="GO" id="GO:0005829">
    <property type="term" value="C:cytosol"/>
    <property type="evidence" value="ECO:0007669"/>
    <property type="project" value="TreeGrafter"/>
</dbReference>
<evidence type="ECO:0000256" key="1">
    <source>
        <dbReference type="ARBA" id="ARBA00023015"/>
    </source>
</evidence>
<dbReference type="SUPFAM" id="SSF46689">
    <property type="entry name" value="Homeodomain-like"/>
    <property type="match status" value="1"/>
</dbReference>
<keyword evidence="1" id="KW-0805">Transcription regulation</keyword>
<gene>
    <name evidence="5" type="ORF">K1W69_26435</name>
</gene>
<evidence type="ECO:0000256" key="3">
    <source>
        <dbReference type="ARBA" id="ARBA00023163"/>
    </source>
</evidence>
<dbReference type="RefSeq" id="WP_220231494.1">
    <property type="nucleotide sequence ID" value="NZ_JAICBX010000009.1"/>
</dbReference>
<dbReference type="PANTHER" id="PTHR47894">
    <property type="entry name" value="HTH-TYPE TRANSCRIPTIONAL REGULATOR GADX"/>
    <property type="match status" value="1"/>
</dbReference>
<dbReference type="PRINTS" id="PR00032">
    <property type="entry name" value="HTHARAC"/>
</dbReference>
<dbReference type="GO" id="GO:0003700">
    <property type="term" value="F:DNA-binding transcription factor activity"/>
    <property type="evidence" value="ECO:0007669"/>
    <property type="project" value="InterPro"/>
</dbReference>
<dbReference type="SMART" id="SM00342">
    <property type="entry name" value="HTH_ARAC"/>
    <property type="match status" value="1"/>
</dbReference>
<dbReference type="InterPro" id="IPR018060">
    <property type="entry name" value="HTH_AraC"/>
</dbReference>
<comment type="caution">
    <text evidence="5">The sequence shown here is derived from an EMBL/GenBank/DDBJ whole genome shotgun (WGS) entry which is preliminary data.</text>
</comment>
<dbReference type="GO" id="GO:0000976">
    <property type="term" value="F:transcription cis-regulatory region binding"/>
    <property type="evidence" value="ECO:0007669"/>
    <property type="project" value="TreeGrafter"/>
</dbReference>
<keyword evidence="2" id="KW-0238">DNA-binding</keyword>
<dbReference type="Proteomes" id="UP001196509">
    <property type="component" value="Unassembled WGS sequence"/>
</dbReference>
<dbReference type="Pfam" id="PF12833">
    <property type="entry name" value="HTH_18"/>
    <property type="match status" value="1"/>
</dbReference>
<evidence type="ECO:0000259" key="4">
    <source>
        <dbReference type="PROSITE" id="PS01124"/>
    </source>
</evidence>
<dbReference type="InterPro" id="IPR009057">
    <property type="entry name" value="Homeodomain-like_sf"/>
</dbReference>
<dbReference type="AlphaFoldDB" id="A0AAE2ZVZ9"/>
<dbReference type="PANTHER" id="PTHR47894:SF1">
    <property type="entry name" value="HTH-TYPE TRANSCRIPTIONAL REGULATOR VQSM"/>
    <property type="match status" value="1"/>
</dbReference>
<proteinExistence type="predicted"/>
<keyword evidence="6" id="KW-1185">Reference proteome</keyword>
<accession>A0AAE2ZVZ9</accession>
<reference evidence="5" key="1">
    <citation type="submission" date="2021-08" db="EMBL/GenBank/DDBJ databases">
        <title>Hoeflea bacterium WL0058 sp. nov., isolated from the sediment.</title>
        <authorList>
            <person name="Wang L."/>
            <person name="Zhang D."/>
        </authorList>
    </citation>
    <scope>NUCLEOTIDE SEQUENCE</scope>
    <source>
        <strain evidence="5">WL0058</strain>
    </source>
</reference>
<dbReference type="InterPro" id="IPR032687">
    <property type="entry name" value="AraC-type_N"/>
</dbReference>
<protein>
    <submittedName>
        <fullName evidence="5">AraC family transcriptional regulator</fullName>
    </submittedName>
</protein>
<evidence type="ECO:0000256" key="2">
    <source>
        <dbReference type="ARBA" id="ARBA00023125"/>
    </source>
</evidence>
<feature type="domain" description="HTH araC/xylS-type" evidence="4">
    <location>
        <begin position="236"/>
        <end position="334"/>
    </location>
</feature>
<name>A0AAE2ZVZ9_9HYPH</name>
<organism evidence="5 6">
    <name type="scientific">Flavimaribacter sediminis</name>
    <dbReference type="NCBI Taxonomy" id="2865987"/>
    <lineage>
        <taxon>Bacteria</taxon>
        <taxon>Pseudomonadati</taxon>
        <taxon>Pseudomonadota</taxon>
        <taxon>Alphaproteobacteria</taxon>
        <taxon>Hyphomicrobiales</taxon>
        <taxon>Rhizobiaceae</taxon>
        <taxon>Flavimaribacter</taxon>
    </lineage>
</organism>
<dbReference type="EMBL" id="JAICBX010000009">
    <property type="protein sequence ID" value="MBW8640757.1"/>
    <property type="molecule type" value="Genomic_DNA"/>
</dbReference>
<evidence type="ECO:0000313" key="5">
    <source>
        <dbReference type="EMBL" id="MBW8640757.1"/>
    </source>
</evidence>